<dbReference type="SUPFAM" id="SSF46785">
    <property type="entry name" value="Winged helix' DNA-binding domain"/>
    <property type="match status" value="1"/>
</dbReference>
<evidence type="ECO:0000256" key="2">
    <source>
        <dbReference type="ARBA" id="ARBA00023015"/>
    </source>
</evidence>
<comment type="similarity">
    <text evidence="1">Belongs to the LysR transcriptional regulatory family.</text>
</comment>
<dbReference type="EMBL" id="BAYX01000011">
    <property type="protein sequence ID" value="GAJ95134.1"/>
    <property type="molecule type" value="Genomic_DNA"/>
</dbReference>
<sequence length="325" mass="35919">MTNLTLKQFRYFEALARQGHFGRAADVCAISQPALSMQIKELEETLGTELFERGARQVRLTSFGEAFALRVREILRSVDELGDLARASQDRLVGRLRIGIIPTVAPYLLPAIIGNLTRMHDGLEIHVRETLTSKLVQELAEGRLDTAIVALPVSEPSLTEVSLFSENFVLVRPGEDEGKPVPNREALREMRLLLLEEGHCFRDQALSFCNIQSALPRELMDGSSLSTLVQMVSAGIGVTLIPEMAVGVETRSASVSVARFQNVQPSRTIGMIWRKTNPLAKQFLQISEVVRQSADAMRARYNPTLSTREPGVDGRNIEVVEAAAN</sequence>
<keyword evidence="2" id="KW-0805">Transcription regulation</keyword>
<dbReference type="CDD" id="cd08411">
    <property type="entry name" value="PBP2_OxyR"/>
    <property type="match status" value="1"/>
</dbReference>
<protein>
    <recommendedName>
        <fullName evidence="7">HTH-type transcriptional regulator TtuA</fullName>
    </recommendedName>
    <alternativeName>
        <fullName evidence="8">Tartrate utilization transcriptional regulator</fullName>
    </alternativeName>
</protein>
<dbReference type="InterPro" id="IPR005119">
    <property type="entry name" value="LysR_subst-bd"/>
</dbReference>
<dbReference type="PROSITE" id="PS50931">
    <property type="entry name" value="HTH_LYSR"/>
    <property type="match status" value="1"/>
</dbReference>
<comment type="caution">
    <text evidence="10">The sequence shown here is derived from an EMBL/GenBank/DDBJ whole genome shotgun (WGS) entry which is preliminary data.</text>
</comment>
<keyword evidence="4" id="KW-0010">Activator</keyword>
<evidence type="ECO:0000256" key="6">
    <source>
        <dbReference type="ARBA" id="ARBA00054626"/>
    </source>
</evidence>
<dbReference type="Proteomes" id="UP000026941">
    <property type="component" value="Unassembled WGS sequence"/>
</dbReference>
<dbReference type="Gene3D" id="3.40.190.10">
    <property type="entry name" value="Periplasmic binding protein-like II"/>
    <property type="match status" value="2"/>
</dbReference>
<dbReference type="FunFam" id="1.10.10.10:FF:000001">
    <property type="entry name" value="LysR family transcriptional regulator"/>
    <property type="match status" value="1"/>
</dbReference>
<dbReference type="GO" id="GO:0003700">
    <property type="term" value="F:DNA-binding transcription factor activity"/>
    <property type="evidence" value="ECO:0007669"/>
    <property type="project" value="InterPro"/>
</dbReference>
<gene>
    <name evidence="10" type="primary">oxyR</name>
    <name evidence="10" type="ORF">RRH01S_11_00410</name>
</gene>
<dbReference type="SUPFAM" id="SSF53850">
    <property type="entry name" value="Periplasmic binding protein-like II"/>
    <property type="match status" value="1"/>
</dbReference>
<dbReference type="InterPro" id="IPR000847">
    <property type="entry name" value="LysR_HTH_N"/>
</dbReference>
<dbReference type="InterPro" id="IPR036390">
    <property type="entry name" value="WH_DNA-bd_sf"/>
</dbReference>
<accession>A0AA87QB38</accession>
<dbReference type="GeneID" id="86852125"/>
<evidence type="ECO:0000256" key="7">
    <source>
        <dbReference type="ARBA" id="ARBA00067332"/>
    </source>
</evidence>
<dbReference type="RefSeq" id="WP_015917737.1">
    <property type="nucleotide sequence ID" value="NZ_BAYX01000011.1"/>
</dbReference>
<dbReference type="GO" id="GO:0003677">
    <property type="term" value="F:DNA binding"/>
    <property type="evidence" value="ECO:0007669"/>
    <property type="project" value="UniProtKB-KW"/>
</dbReference>
<dbReference type="PRINTS" id="PR00039">
    <property type="entry name" value="HTHLYSR"/>
</dbReference>
<dbReference type="Pfam" id="PF03466">
    <property type="entry name" value="LysR_substrate"/>
    <property type="match status" value="1"/>
</dbReference>
<evidence type="ECO:0000256" key="3">
    <source>
        <dbReference type="ARBA" id="ARBA00023125"/>
    </source>
</evidence>
<organism evidence="10 11">
    <name type="scientific">Rhizobium rhizogenes NBRC 13257</name>
    <dbReference type="NCBI Taxonomy" id="1220581"/>
    <lineage>
        <taxon>Bacteria</taxon>
        <taxon>Pseudomonadati</taxon>
        <taxon>Pseudomonadota</taxon>
        <taxon>Alphaproteobacteria</taxon>
        <taxon>Hyphomicrobiales</taxon>
        <taxon>Rhizobiaceae</taxon>
        <taxon>Rhizobium/Agrobacterium group</taxon>
        <taxon>Rhizobium</taxon>
    </lineage>
</organism>
<dbReference type="Gene3D" id="1.10.10.10">
    <property type="entry name" value="Winged helix-like DNA-binding domain superfamily/Winged helix DNA-binding domain"/>
    <property type="match status" value="1"/>
</dbReference>
<dbReference type="AlphaFoldDB" id="A0AA87QB38"/>
<keyword evidence="5" id="KW-0804">Transcription</keyword>
<evidence type="ECO:0000256" key="1">
    <source>
        <dbReference type="ARBA" id="ARBA00009437"/>
    </source>
</evidence>
<evidence type="ECO:0000313" key="11">
    <source>
        <dbReference type="Proteomes" id="UP000026941"/>
    </source>
</evidence>
<name>A0AA87QB38_RHIRH</name>
<dbReference type="GO" id="GO:0032993">
    <property type="term" value="C:protein-DNA complex"/>
    <property type="evidence" value="ECO:0007669"/>
    <property type="project" value="TreeGrafter"/>
</dbReference>
<dbReference type="PANTHER" id="PTHR30346">
    <property type="entry name" value="TRANSCRIPTIONAL DUAL REGULATOR HCAR-RELATED"/>
    <property type="match status" value="1"/>
</dbReference>
<dbReference type="InterPro" id="IPR036388">
    <property type="entry name" value="WH-like_DNA-bd_sf"/>
</dbReference>
<evidence type="ECO:0000256" key="8">
    <source>
        <dbReference type="ARBA" id="ARBA00083243"/>
    </source>
</evidence>
<comment type="function">
    <text evidence="6">Transcriptional regulator of the ttuABCDE tartrate utilization operon.</text>
</comment>
<dbReference type="Pfam" id="PF00126">
    <property type="entry name" value="HTH_1"/>
    <property type="match status" value="1"/>
</dbReference>
<keyword evidence="3" id="KW-0238">DNA-binding</keyword>
<feature type="domain" description="HTH lysR-type" evidence="9">
    <location>
        <begin position="4"/>
        <end position="61"/>
    </location>
</feature>
<dbReference type="PANTHER" id="PTHR30346:SF26">
    <property type="entry name" value="HYDROGEN PEROXIDE-INDUCIBLE GENES ACTIVATOR"/>
    <property type="match status" value="1"/>
</dbReference>
<evidence type="ECO:0000313" key="10">
    <source>
        <dbReference type="EMBL" id="GAJ95134.1"/>
    </source>
</evidence>
<evidence type="ECO:0000256" key="5">
    <source>
        <dbReference type="ARBA" id="ARBA00023163"/>
    </source>
</evidence>
<proteinExistence type="inferred from homology"/>
<evidence type="ECO:0000256" key="4">
    <source>
        <dbReference type="ARBA" id="ARBA00023159"/>
    </source>
</evidence>
<reference evidence="10 11" key="1">
    <citation type="submission" date="2014-05" db="EMBL/GenBank/DDBJ databases">
        <title>Whole genome shotgun sequence of Rhizobium rhizogenes NBRC 13257.</title>
        <authorList>
            <person name="Katano-Makiyama Y."/>
            <person name="Hosoyama A."/>
            <person name="Hashimoto M."/>
            <person name="Hosoyama Y."/>
            <person name="Noguchi M."/>
            <person name="Tsuchikane K."/>
            <person name="Kimura A."/>
            <person name="Ohji S."/>
            <person name="Ichikawa N."/>
            <person name="Yamazoe A."/>
            <person name="Fujita N."/>
        </authorList>
    </citation>
    <scope>NUCLEOTIDE SEQUENCE [LARGE SCALE GENOMIC DNA]</scope>
    <source>
        <strain evidence="10 11">NBRC 13257</strain>
    </source>
</reference>
<evidence type="ECO:0000259" key="9">
    <source>
        <dbReference type="PROSITE" id="PS50931"/>
    </source>
</evidence>